<dbReference type="eggNOG" id="KOG0519">
    <property type="taxonomic scope" value="Eukaryota"/>
</dbReference>
<feature type="domain" description="Response regulatory" evidence="4">
    <location>
        <begin position="257"/>
        <end position="364"/>
    </location>
</feature>
<dbReference type="SUPFAM" id="SSF52172">
    <property type="entry name" value="CheY-like"/>
    <property type="match status" value="1"/>
</dbReference>
<dbReference type="Gene3D" id="3.40.50.2300">
    <property type="match status" value="1"/>
</dbReference>
<dbReference type="EMBL" id="KB445639">
    <property type="protein sequence ID" value="EMD67427.1"/>
    <property type="molecule type" value="Genomic_DNA"/>
</dbReference>
<organism evidence="5 6">
    <name type="scientific">Cochliobolus sativus (strain ND90Pr / ATCC 201652)</name>
    <name type="common">Common root rot and spot blotch fungus</name>
    <name type="synonym">Bipolaris sorokiniana</name>
    <dbReference type="NCBI Taxonomy" id="665912"/>
    <lineage>
        <taxon>Eukaryota</taxon>
        <taxon>Fungi</taxon>
        <taxon>Dikarya</taxon>
        <taxon>Ascomycota</taxon>
        <taxon>Pezizomycotina</taxon>
        <taxon>Dothideomycetes</taxon>
        <taxon>Pleosporomycetidae</taxon>
        <taxon>Pleosporales</taxon>
        <taxon>Pleosporineae</taxon>
        <taxon>Pleosporaceae</taxon>
        <taxon>Bipolaris</taxon>
    </lineage>
</organism>
<evidence type="ECO:0000313" key="6">
    <source>
        <dbReference type="Proteomes" id="UP000016934"/>
    </source>
</evidence>
<dbReference type="InterPro" id="IPR050956">
    <property type="entry name" value="2C_system_His_kinase"/>
</dbReference>
<dbReference type="GeneID" id="19132588"/>
<dbReference type="OrthoDB" id="60033at2759"/>
<dbReference type="OMA" id="GFRGPIC"/>
<dbReference type="Pfam" id="PF00072">
    <property type="entry name" value="Response_reg"/>
    <property type="match status" value="1"/>
</dbReference>
<dbReference type="InterPro" id="IPR001789">
    <property type="entry name" value="Sig_transdc_resp-reg_receiver"/>
</dbReference>
<feature type="region of interest" description="Disordered" evidence="3">
    <location>
        <begin position="153"/>
        <end position="179"/>
    </location>
</feature>
<keyword evidence="6" id="KW-1185">Reference proteome</keyword>
<sequence>MMLSMDDPIANKKCELKLDEVLAKQATITSPLCTRQDENSQMNRSKTLPQKVRLCLPALQISINEFSTFVASRGLDDDVVASITAEGGPRLQDILTQLRQLFEIAEECMWPLNIHGNFLLNELPVANVLHEMRSPMQTAGSCSTVTSHQHLDMSQTTQECRKPYQDSPFESRSIDLERDKSLETPPVPSIIRGLPRRQVNFFPYQRDSSLPPLGPIRLSDLPGPDITPLIAAPTNLAPDEKPPPHCPQPLNQFAHCKILIVEDHFMNQIVILKILRKLGLHNNVVAPRSQAAVDMVRESMDIYQPFDFIFIDEQMPFFTGDEATRLIRERGFRGPICAMLVNGTLAQKQKAFDAGVTTIMQKPF</sequence>
<proteinExistence type="predicted"/>
<dbReference type="RefSeq" id="XP_007697090.1">
    <property type="nucleotide sequence ID" value="XM_007698900.1"/>
</dbReference>
<evidence type="ECO:0000313" key="5">
    <source>
        <dbReference type="EMBL" id="EMD67427.1"/>
    </source>
</evidence>
<gene>
    <name evidence="5" type="ORF">COCSADRAFT_168628</name>
</gene>
<reference evidence="5 6" key="1">
    <citation type="journal article" date="2012" name="PLoS Pathog.">
        <title>Diverse lifestyles and strategies of plant pathogenesis encoded in the genomes of eighteen Dothideomycetes fungi.</title>
        <authorList>
            <person name="Ohm R.A."/>
            <person name="Feau N."/>
            <person name="Henrissat B."/>
            <person name="Schoch C.L."/>
            <person name="Horwitz B.A."/>
            <person name="Barry K.W."/>
            <person name="Condon B.J."/>
            <person name="Copeland A.C."/>
            <person name="Dhillon B."/>
            <person name="Glaser F."/>
            <person name="Hesse C.N."/>
            <person name="Kosti I."/>
            <person name="LaButti K."/>
            <person name="Lindquist E.A."/>
            <person name="Lucas S."/>
            <person name="Salamov A.A."/>
            <person name="Bradshaw R.E."/>
            <person name="Ciuffetti L."/>
            <person name="Hamelin R.C."/>
            <person name="Kema G.H.J."/>
            <person name="Lawrence C."/>
            <person name="Scott J.A."/>
            <person name="Spatafora J.W."/>
            <person name="Turgeon B.G."/>
            <person name="de Wit P.J.G.M."/>
            <person name="Zhong S."/>
            <person name="Goodwin S.B."/>
            <person name="Grigoriev I.V."/>
        </authorList>
    </citation>
    <scope>NUCLEOTIDE SEQUENCE [LARGE SCALE GENOMIC DNA]</scope>
    <source>
        <strain evidence="6">ND90Pr / ATCC 201652</strain>
    </source>
</reference>
<feature type="modified residue" description="4-aspartylphosphate" evidence="2">
    <location>
        <position position="312"/>
    </location>
</feature>
<dbReference type="CDD" id="cd17546">
    <property type="entry name" value="REC_hyHK_CKI1_RcsC-like"/>
    <property type="match status" value="1"/>
</dbReference>
<evidence type="ECO:0000256" key="1">
    <source>
        <dbReference type="ARBA" id="ARBA00022553"/>
    </source>
</evidence>
<dbReference type="GO" id="GO:0000160">
    <property type="term" value="P:phosphorelay signal transduction system"/>
    <property type="evidence" value="ECO:0007669"/>
    <property type="project" value="InterPro"/>
</dbReference>
<dbReference type="KEGG" id="bsc:COCSADRAFT_168628"/>
<dbReference type="HOGENOM" id="CLU_823835_0_0_1"/>
<reference evidence="6" key="2">
    <citation type="journal article" date="2013" name="PLoS Genet.">
        <title>Comparative genome structure, secondary metabolite, and effector coding capacity across Cochliobolus pathogens.</title>
        <authorList>
            <person name="Condon B.J."/>
            <person name="Leng Y."/>
            <person name="Wu D."/>
            <person name="Bushley K.E."/>
            <person name="Ohm R.A."/>
            <person name="Otillar R."/>
            <person name="Martin J."/>
            <person name="Schackwitz W."/>
            <person name="Grimwood J."/>
            <person name="MohdZainudin N."/>
            <person name="Xue C."/>
            <person name="Wang R."/>
            <person name="Manning V.A."/>
            <person name="Dhillon B."/>
            <person name="Tu Z.J."/>
            <person name="Steffenson B.J."/>
            <person name="Salamov A."/>
            <person name="Sun H."/>
            <person name="Lowry S."/>
            <person name="LaButti K."/>
            <person name="Han J."/>
            <person name="Copeland A."/>
            <person name="Lindquist E."/>
            <person name="Barry K."/>
            <person name="Schmutz J."/>
            <person name="Baker S.E."/>
            <person name="Ciuffetti L.M."/>
            <person name="Grigoriev I.V."/>
            <person name="Zhong S."/>
            <person name="Turgeon B.G."/>
        </authorList>
    </citation>
    <scope>NUCLEOTIDE SEQUENCE [LARGE SCALE GENOMIC DNA]</scope>
    <source>
        <strain evidence="6">ND90Pr / ATCC 201652</strain>
    </source>
</reference>
<dbReference type="PANTHER" id="PTHR43719">
    <property type="entry name" value="TWO-COMPONENT HISTIDINE KINASE"/>
    <property type="match status" value="1"/>
</dbReference>
<dbReference type="STRING" id="665912.M2TFA4"/>
<evidence type="ECO:0000256" key="2">
    <source>
        <dbReference type="PROSITE-ProRule" id="PRU00169"/>
    </source>
</evidence>
<name>M2TFA4_COCSN</name>
<accession>M2TFA4</accession>
<dbReference type="PANTHER" id="PTHR43719:SF28">
    <property type="entry name" value="PEROXIDE STRESS-ACTIVATED HISTIDINE KINASE MAK1-RELATED"/>
    <property type="match status" value="1"/>
</dbReference>
<dbReference type="AlphaFoldDB" id="M2TFA4"/>
<dbReference type="Proteomes" id="UP000016934">
    <property type="component" value="Unassembled WGS sequence"/>
</dbReference>
<protein>
    <recommendedName>
        <fullName evidence="4">Response regulatory domain-containing protein</fullName>
    </recommendedName>
</protein>
<evidence type="ECO:0000259" key="4">
    <source>
        <dbReference type="PROSITE" id="PS50110"/>
    </source>
</evidence>
<dbReference type="SMART" id="SM00448">
    <property type="entry name" value="REC"/>
    <property type="match status" value="1"/>
</dbReference>
<dbReference type="InterPro" id="IPR011006">
    <property type="entry name" value="CheY-like_superfamily"/>
</dbReference>
<dbReference type="PROSITE" id="PS50110">
    <property type="entry name" value="RESPONSE_REGULATORY"/>
    <property type="match status" value="1"/>
</dbReference>
<evidence type="ECO:0000256" key="3">
    <source>
        <dbReference type="SAM" id="MobiDB-lite"/>
    </source>
</evidence>
<keyword evidence="1 2" id="KW-0597">Phosphoprotein</keyword>